<proteinExistence type="predicted"/>
<keyword evidence="2" id="KW-1185">Reference proteome</keyword>
<protein>
    <submittedName>
        <fullName evidence="1">Uncharacterized protein</fullName>
    </submittedName>
</protein>
<gene>
    <name evidence="1" type="ORF">ABNX05_11525</name>
</gene>
<organism evidence="1 2">
    <name type="scientific">Lysinibacillus zambalensis</name>
    <dbReference type="NCBI Taxonomy" id="3160866"/>
    <lineage>
        <taxon>Bacteria</taxon>
        <taxon>Bacillati</taxon>
        <taxon>Bacillota</taxon>
        <taxon>Bacilli</taxon>
        <taxon>Bacillales</taxon>
        <taxon>Bacillaceae</taxon>
        <taxon>Lysinibacillus</taxon>
    </lineage>
</organism>
<dbReference type="RefSeq" id="WP_349659878.1">
    <property type="nucleotide sequence ID" value="NZ_JBEGDG010000007.1"/>
</dbReference>
<comment type="caution">
    <text evidence="1">The sequence shown here is derived from an EMBL/GenBank/DDBJ whole genome shotgun (WGS) entry which is preliminary data.</text>
</comment>
<reference evidence="1 2" key="1">
    <citation type="submission" date="2024-06" db="EMBL/GenBank/DDBJ databases">
        <title>Lysinibacillus zambalefons sp. nov., a Novel Firmicute Isolated from the Poon Bato Zambales Hyperalkaline Spring.</title>
        <authorList>
            <person name="Aja J.A."/>
            <person name="Lazaro J.E.H."/>
            <person name="Llorin L.D."/>
            <person name="Lim K.R."/>
            <person name="Teodosio J."/>
            <person name="Dalisay D.S."/>
        </authorList>
    </citation>
    <scope>NUCLEOTIDE SEQUENCE [LARGE SCALE GENOMIC DNA]</scope>
    <source>
        <strain evidence="1 2">M3</strain>
    </source>
</reference>
<name>A0ABV1MSZ0_9BACI</name>
<sequence>MAKYKVLNDNPFNVGIRFENEANREITIRGKSFVLMEEDDILYTDSVSKLFRNGVITVDDNELMIKMGYMEKSSNAISDDEIEALFKGTPKKIKEELEKIDAKHAIEKIVSYAKTSDLPQSKLKVVKEVFNVEIFEELDQEIV</sequence>
<evidence type="ECO:0000313" key="2">
    <source>
        <dbReference type="Proteomes" id="UP001478862"/>
    </source>
</evidence>
<dbReference type="EMBL" id="JBEGDG010000007">
    <property type="protein sequence ID" value="MEQ6355249.1"/>
    <property type="molecule type" value="Genomic_DNA"/>
</dbReference>
<dbReference type="Proteomes" id="UP001478862">
    <property type="component" value="Unassembled WGS sequence"/>
</dbReference>
<evidence type="ECO:0000313" key="1">
    <source>
        <dbReference type="EMBL" id="MEQ6355249.1"/>
    </source>
</evidence>
<accession>A0ABV1MSZ0</accession>